<evidence type="ECO:0000313" key="1">
    <source>
        <dbReference type="EMBL" id="RZF44441.1"/>
    </source>
</evidence>
<proteinExistence type="predicted"/>
<sequence>MFVILDCHVHRLCETLPGVDVQADGVAVRPDPGGRLLAVAGRATGRCREHNRLPHPVQLSSPFRSPHRTNPLIIRNQKQITSNQIL</sequence>
<dbReference type="AlphaFoldDB" id="A0A482XGH3"/>
<organism evidence="1 2">
    <name type="scientific">Laodelphax striatellus</name>
    <name type="common">Small brown planthopper</name>
    <name type="synonym">Delphax striatella</name>
    <dbReference type="NCBI Taxonomy" id="195883"/>
    <lineage>
        <taxon>Eukaryota</taxon>
        <taxon>Metazoa</taxon>
        <taxon>Ecdysozoa</taxon>
        <taxon>Arthropoda</taxon>
        <taxon>Hexapoda</taxon>
        <taxon>Insecta</taxon>
        <taxon>Pterygota</taxon>
        <taxon>Neoptera</taxon>
        <taxon>Paraneoptera</taxon>
        <taxon>Hemiptera</taxon>
        <taxon>Auchenorrhyncha</taxon>
        <taxon>Fulgoroidea</taxon>
        <taxon>Delphacidae</taxon>
        <taxon>Criomorphinae</taxon>
        <taxon>Laodelphax</taxon>
    </lineage>
</organism>
<keyword evidence="2" id="KW-1185">Reference proteome</keyword>
<dbReference type="Proteomes" id="UP000291343">
    <property type="component" value="Unassembled WGS sequence"/>
</dbReference>
<name>A0A482XGH3_LAOST</name>
<comment type="caution">
    <text evidence="1">The sequence shown here is derived from an EMBL/GenBank/DDBJ whole genome shotgun (WGS) entry which is preliminary data.</text>
</comment>
<dbReference type="InParanoid" id="A0A482XGH3"/>
<accession>A0A482XGH3</accession>
<gene>
    <name evidence="1" type="ORF">LSTR_LSTR002214</name>
</gene>
<evidence type="ECO:0000313" key="2">
    <source>
        <dbReference type="Proteomes" id="UP000291343"/>
    </source>
</evidence>
<protein>
    <submittedName>
        <fullName evidence="1">Uncharacterized protein</fullName>
    </submittedName>
</protein>
<dbReference type="EMBL" id="QKKF02010496">
    <property type="protein sequence ID" value="RZF44441.1"/>
    <property type="molecule type" value="Genomic_DNA"/>
</dbReference>
<reference evidence="1 2" key="1">
    <citation type="journal article" date="2017" name="Gigascience">
        <title>Genome sequence of the small brown planthopper, Laodelphax striatellus.</title>
        <authorList>
            <person name="Zhu J."/>
            <person name="Jiang F."/>
            <person name="Wang X."/>
            <person name="Yang P."/>
            <person name="Bao Y."/>
            <person name="Zhao W."/>
            <person name="Wang W."/>
            <person name="Lu H."/>
            <person name="Wang Q."/>
            <person name="Cui N."/>
            <person name="Li J."/>
            <person name="Chen X."/>
            <person name="Luo L."/>
            <person name="Yu J."/>
            <person name="Kang L."/>
            <person name="Cui F."/>
        </authorList>
    </citation>
    <scope>NUCLEOTIDE SEQUENCE [LARGE SCALE GENOMIC DNA]</scope>
    <source>
        <strain evidence="1">Lst14</strain>
    </source>
</reference>